<dbReference type="EMBL" id="JACHJV010000001">
    <property type="protein sequence ID" value="MBB4927272.1"/>
    <property type="molecule type" value="Genomic_DNA"/>
</dbReference>
<name>A0A7W7R893_KITKI</name>
<sequence>MVALLLAGAAGCGGAKTPDLGRVPIPSAPATPIAVTAVPGHAQLVAMGDPVHLDLGAQQGEITATGPELAVSAPSPGQAPPSQSAGSITVTLHLSAGQQEFNAADLTATDELGHGIPLTADAASVSVAPGHDGVLHLSGTFAAGHSTLTWSNAGKPLTTWDFEVELD</sequence>
<protein>
    <submittedName>
        <fullName evidence="1">Uncharacterized protein</fullName>
    </submittedName>
</protein>
<proteinExistence type="predicted"/>
<evidence type="ECO:0000313" key="2">
    <source>
        <dbReference type="Proteomes" id="UP000540506"/>
    </source>
</evidence>
<dbReference type="Proteomes" id="UP000540506">
    <property type="component" value="Unassembled WGS sequence"/>
</dbReference>
<accession>A0A7W7R893</accession>
<reference evidence="1 2" key="1">
    <citation type="submission" date="2020-08" db="EMBL/GenBank/DDBJ databases">
        <title>Sequencing the genomes of 1000 actinobacteria strains.</title>
        <authorList>
            <person name="Klenk H.-P."/>
        </authorList>
    </citation>
    <scope>NUCLEOTIDE SEQUENCE [LARGE SCALE GENOMIC DNA]</scope>
    <source>
        <strain evidence="1 2">DSM 41654</strain>
    </source>
</reference>
<evidence type="ECO:0000313" key="1">
    <source>
        <dbReference type="EMBL" id="MBB4927272.1"/>
    </source>
</evidence>
<dbReference type="AlphaFoldDB" id="A0A7W7R893"/>
<organism evidence="1 2">
    <name type="scientific">Kitasatospora kifunensis</name>
    <name type="common">Streptomyces kifunensis</name>
    <dbReference type="NCBI Taxonomy" id="58351"/>
    <lineage>
        <taxon>Bacteria</taxon>
        <taxon>Bacillati</taxon>
        <taxon>Actinomycetota</taxon>
        <taxon>Actinomycetes</taxon>
        <taxon>Kitasatosporales</taxon>
        <taxon>Streptomycetaceae</taxon>
        <taxon>Kitasatospora</taxon>
    </lineage>
</organism>
<dbReference type="RefSeq" id="WP_184941382.1">
    <property type="nucleotide sequence ID" value="NZ_JACHJV010000001.1"/>
</dbReference>
<keyword evidence="2" id="KW-1185">Reference proteome</keyword>
<gene>
    <name evidence="1" type="ORF">FHR34_006265</name>
</gene>
<comment type="caution">
    <text evidence="1">The sequence shown here is derived from an EMBL/GenBank/DDBJ whole genome shotgun (WGS) entry which is preliminary data.</text>
</comment>